<evidence type="ECO:0000313" key="3">
    <source>
        <dbReference type="EMBL" id="KAK4185120.1"/>
    </source>
</evidence>
<keyword evidence="4" id="KW-1185">Reference proteome</keyword>
<dbReference type="InterPro" id="IPR031348">
    <property type="entry name" value="PigL_N"/>
</dbReference>
<evidence type="ECO:0000259" key="2">
    <source>
        <dbReference type="Pfam" id="PF17111"/>
    </source>
</evidence>
<feature type="region of interest" description="Disordered" evidence="1">
    <location>
        <begin position="209"/>
        <end position="272"/>
    </location>
</feature>
<protein>
    <recommendedName>
        <fullName evidence="2">Azaphilone pigments biosynthesis cluster protein L N-terminal domain-containing protein</fullName>
    </recommendedName>
</protein>
<name>A0AAN6WPL9_9PEZI</name>
<reference evidence="3" key="1">
    <citation type="journal article" date="2023" name="Mol. Phylogenet. Evol.">
        <title>Genome-scale phylogeny and comparative genomics of the fungal order Sordariales.</title>
        <authorList>
            <person name="Hensen N."/>
            <person name="Bonometti L."/>
            <person name="Westerberg I."/>
            <person name="Brannstrom I.O."/>
            <person name="Guillou S."/>
            <person name="Cros-Aarteil S."/>
            <person name="Calhoun S."/>
            <person name="Haridas S."/>
            <person name="Kuo A."/>
            <person name="Mondo S."/>
            <person name="Pangilinan J."/>
            <person name="Riley R."/>
            <person name="LaButti K."/>
            <person name="Andreopoulos B."/>
            <person name="Lipzen A."/>
            <person name="Chen C."/>
            <person name="Yan M."/>
            <person name="Daum C."/>
            <person name="Ng V."/>
            <person name="Clum A."/>
            <person name="Steindorff A."/>
            <person name="Ohm R.A."/>
            <person name="Martin F."/>
            <person name="Silar P."/>
            <person name="Natvig D.O."/>
            <person name="Lalanne C."/>
            <person name="Gautier V."/>
            <person name="Ament-Velasquez S.L."/>
            <person name="Kruys A."/>
            <person name="Hutchinson M.I."/>
            <person name="Powell A.J."/>
            <person name="Barry K."/>
            <person name="Miller A.N."/>
            <person name="Grigoriev I.V."/>
            <person name="Debuchy R."/>
            <person name="Gladieux P."/>
            <person name="Hiltunen Thoren M."/>
            <person name="Johannesson H."/>
        </authorList>
    </citation>
    <scope>NUCLEOTIDE SEQUENCE</scope>
    <source>
        <strain evidence="3">PSN309</strain>
    </source>
</reference>
<evidence type="ECO:0000256" key="1">
    <source>
        <dbReference type="SAM" id="MobiDB-lite"/>
    </source>
</evidence>
<accession>A0AAN6WPL9</accession>
<sequence>MDPLSIAASCIALLEIVGKTASTVTTFSRGCREARSDLTAVAGELSQLQLVLELLKHDIAVVDTQIIPESLQTQALAIIKNCSAVISAIETTIEKCSGTSGAVRWVSHAKTEVKGLRGSLEAHRASLNLVLELVAVSYSRAIKQDTAVLRTDVGHIKEDTIHIPDILDELTRLRSLLSSVDIAPAASGQNCVLQKYLNTLTTYAESVLDHGESHDEDDGDEDDGDGDEDDGDEDDDDDDDDGDDDDGPMAHNPTDSIPATQHLVTQQTKTTQERKEILYTSLMFTIYRSLA</sequence>
<dbReference type="Proteomes" id="UP001302126">
    <property type="component" value="Unassembled WGS sequence"/>
</dbReference>
<organism evidence="3 4">
    <name type="scientific">Podospora australis</name>
    <dbReference type="NCBI Taxonomy" id="1536484"/>
    <lineage>
        <taxon>Eukaryota</taxon>
        <taxon>Fungi</taxon>
        <taxon>Dikarya</taxon>
        <taxon>Ascomycota</taxon>
        <taxon>Pezizomycotina</taxon>
        <taxon>Sordariomycetes</taxon>
        <taxon>Sordariomycetidae</taxon>
        <taxon>Sordariales</taxon>
        <taxon>Podosporaceae</taxon>
        <taxon>Podospora</taxon>
    </lineage>
</organism>
<proteinExistence type="predicted"/>
<comment type="caution">
    <text evidence="3">The sequence shown here is derived from an EMBL/GenBank/DDBJ whole genome shotgun (WGS) entry which is preliminary data.</text>
</comment>
<dbReference type="Pfam" id="PF17111">
    <property type="entry name" value="PigL_N"/>
    <property type="match status" value="1"/>
</dbReference>
<evidence type="ECO:0000313" key="4">
    <source>
        <dbReference type="Proteomes" id="UP001302126"/>
    </source>
</evidence>
<dbReference type="EMBL" id="MU864461">
    <property type="protein sequence ID" value="KAK4185120.1"/>
    <property type="molecule type" value="Genomic_DNA"/>
</dbReference>
<reference evidence="3" key="2">
    <citation type="submission" date="2023-05" db="EMBL/GenBank/DDBJ databases">
        <authorList>
            <consortium name="Lawrence Berkeley National Laboratory"/>
            <person name="Steindorff A."/>
            <person name="Hensen N."/>
            <person name="Bonometti L."/>
            <person name="Westerberg I."/>
            <person name="Brannstrom I.O."/>
            <person name="Guillou S."/>
            <person name="Cros-Aarteil S."/>
            <person name="Calhoun S."/>
            <person name="Haridas S."/>
            <person name="Kuo A."/>
            <person name="Mondo S."/>
            <person name="Pangilinan J."/>
            <person name="Riley R."/>
            <person name="Labutti K."/>
            <person name="Andreopoulos B."/>
            <person name="Lipzen A."/>
            <person name="Chen C."/>
            <person name="Yanf M."/>
            <person name="Daum C."/>
            <person name="Ng V."/>
            <person name="Clum A."/>
            <person name="Ohm R."/>
            <person name="Martin F."/>
            <person name="Silar P."/>
            <person name="Natvig D."/>
            <person name="Lalanne C."/>
            <person name="Gautier V."/>
            <person name="Ament-Velasquez S.L."/>
            <person name="Kruys A."/>
            <person name="Hutchinson M.I."/>
            <person name="Powell A.J."/>
            <person name="Barry K."/>
            <person name="Miller A.N."/>
            <person name="Grigoriev I.V."/>
            <person name="Debuchy R."/>
            <person name="Gladieux P."/>
            <person name="Thoren M.H."/>
            <person name="Johannesson H."/>
        </authorList>
    </citation>
    <scope>NUCLEOTIDE SEQUENCE</scope>
    <source>
        <strain evidence="3">PSN309</strain>
    </source>
</reference>
<gene>
    <name evidence="3" type="ORF">QBC35DRAFT_440076</name>
</gene>
<dbReference type="AlphaFoldDB" id="A0AAN6WPL9"/>
<feature type="domain" description="Azaphilone pigments biosynthesis cluster protein L N-terminal" evidence="2">
    <location>
        <begin position="1"/>
        <end position="132"/>
    </location>
</feature>
<feature type="compositionally biased region" description="Acidic residues" evidence="1">
    <location>
        <begin position="214"/>
        <end position="247"/>
    </location>
</feature>
<feature type="compositionally biased region" description="Polar residues" evidence="1">
    <location>
        <begin position="253"/>
        <end position="264"/>
    </location>
</feature>